<dbReference type="RefSeq" id="WP_116978666.1">
    <property type="nucleotide sequence ID" value="NZ_QPMM01000017.1"/>
</dbReference>
<dbReference type="Pfam" id="PF08376">
    <property type="entry name" value="NIT"/>
    <property type="match status" value="1"/>
</dbReference>
<dbReference type="SMART" id="SM00065">
    <property type="entry name" value="GAF"/>
    <property type="match status" value="1"/>
</dbReference>
<dbReference type="GO" id="GO:0000155">
    <property type="term" value="F:phosphorelay sensor kinase activity"/>
    <property type="evidence" value="ECO:0007669"/>
    <property type="project" value="InterPro"/>
</dbReference>
<evidence type="ECO:0000256" key="5">
    <source>
        <dbReference type="ARBA" id="ARBA00022777"/>
    </source>
</evidence>
<keyword evidence="13" id="KW-1185">Reference proteome</keyword>
<dbReference type="EMBL" id="QPMM01000017">
    <property type="protein sequence ID" value="RFS18988.1"/>
    <property type="molecule type" value="Genomic_DNA"/>
</dbReference>
<organism evidence="12 13">
    <name type="scientific">Chitinophaga silvatica</name>
    <dbReference type="NCBI Taxonomy" id="2282649"/>
    <lineage>
        <taxon>Bacteria</taxon>
        <taxon>Pseudomonadati</taxon>
        <taxon>Bacteroidota</taxon>
        <taxon>Chitinophagia</taxon>
        <taxon>Chitinophagales</taxon>
        <taxon>Chitinophagaceae</taxon>
        <taxon>Chitinophaga</taxon>
    </lineage>
</organism>
<keyword evidence="8" id="KW-0175">Coiled coil</keyword>
<keyword evidence="5" id="KW-0418">Kinase</keyword>
<dbReference type="InterPro" id="IPR003594">
    <property type="entry name" value="HATPase_dom"/>
</dbReference>
<gene>
    <name evidence="12" type="ORF">DVR12_25640</name>
</gene>
<feature type="domain" description="Response regulatory" evidence="11">
    <location>
        <begin position="1215"/>
        <end position="1331"/>
    </location>
</feature>
<evidence type="ECO:0000313" key="12">
    <source>
        <dbReference type="EMBL" id="RFS18988.1"/>
    </source>
</evidence>
<dbReference type="Gene3D" id="3.30.450.40">
    <property type="match status" value="1"/>
</dbReference>
<dbReference type="Gene3D" id="6.10.340.10">
    <property type="match status" value="1"/>
</dbReference>
<feature type="domain" description="Response regulatory" evidence="11">
    <location>
        <begin position="948"/>
        <end position="1061"/>
    </location>
</feature>
<comment type="catalytic activity">
    <reaction evidence="1">
        <text>ATP + protein L-histidine = ADP + protein N-phospho-L-histidine.</text>
        <dbReference type="EC" id="2.7.13.3"/>
    </reaction>
</comment>
<dbReference type="InterPro" id="IPR003018">
    <property type="entry name" value="GAF"/>
</dbReference>
<dbReference type="InterPro" id="IPR036097">
    <property type="entry name" value="HisK_dim/P_sf"/>
</dbReference>
<dbReference type="CDD" id="cd17546">
    <property type="entry name" value="REC_hyHK_CKI1_RcsC-like"/>
    <property type="match status" value="1"/>
</dbReference>
<evidence type="ECO:0000256" key="9">
    <source>
        <dbReference type="SAM" id="Phobius"/>
    </source>
</evidence>
<dbReference type="InterPro" id="IPR003661">
    <property type="entry name" value="HisK_dim/P_dom"/>
</dbReference>
<evidence type="ECO:0000256" key="4">
    <source>
        <dbReference type="ARBA" id="ARBA00022679"/>
    </source>
</evidence>
<keyword evidence="4" id="KW-0808">Transferase</keyword>
<dbReference type="Pfam" id="PF00512">
    <property type="entry name" value="HisKA"/>
    <property type="match status" value="1"/>
</dbReference>
<dbReference type="Gene3D" id="3.40.50.2300">
    <property type="match status" value="3"/>
</dbReference>
<dbReference type="InterPro" id="IPR013587">
    <property type="entry name" value="Nitrate/nitrite_sensing"/>
</dbReference>
<dbReference type="InterPro" id="IPR011006">
    <property type="entry name" value="CheY-like_superfamily"/>
</dbReference>
<dbReference type="Pfam" id="PF13185">
    <property type="entry name" value="GAF_2"/>
    <property type="match status" value="1"/>
</dbReference>
<reference evidence="12 13" key="1">
    <citation type="submission" date="2018-07" db="EMBL/GenBank/DDBJ databases">
        <title>Chitinophaga K2CV101002-2 sp. nov., isolated from a monsoon evergreen broad-leaved forest soil.</title>
        <authorList>
            <person name="Lv Y."/>
        </authorList>
    </citation>
    <scope>NUCLEOTIDE SEQUENCE [LARGE SCALE GENOMIC DNA]</scope>
    <source>
        <strain evidence="12 13">GDMCC 1.1288</strain>
    </source>
</reference>
<dbReference type="SUPFAM" id="SSF55874">
    <property type="entry name" value="ATPase domain of HSP90 chaperone/DNA topoisomerase II/histidine kinase"/>
    <property type="match status" value="1"/>
</dbReference>
<dbReference type="OrthoDB" id="9811889at2"/>
<evidence type="ECO:0000256" key="1">
    <source>
        <dbReference type="ARBA" id="ARBA00000085"/>
    </source>
</evidence>
<dbReference type="Proteomes" id="UP000260644">
    <property type="component" value="Unassembled WGS sequence"/>
</dbReference>
<evidence type="ECO:0000256" key="8">
    <source>
        <dbReference type="SAM" id="Coils"/>
    </source>
</evidence>
<dbReference type="PROSITE" id="PS50109">
    <property type="entry name" value="HIS_KIN"/>
    <property type="match status" value="1"/>
</dbReference>
<dbReference type="SMART" id="SM00388">
    <property type="entry name" value="HisKA"/>
    <property type="match status" value="1"/>
</dbReference>
<dbReference type="InterPro" id="IPR005467">
    <property type="entry name" value="His_kinase_dom"/>
</dbReference>
<name>A0A3E1Y2S2_9BACT</name>
<dbReference type="PRINTS" id="PR00344">
    <property type="entry name" value="BCTRLSENSOR"/>
</dbReference>
<dbReference type="SUPFAM" id="SSF47384">
    <property type="entry name" value="Homodimeric domain of signal transducing histidine kinase"/>
    <property type="match status" value="1"/>
</dbReference>
<keyword evidence="6" id="KW-0902">Two-component regulatory system</keyword>
<feature type="modified residue" description="4-aspartylphosphate" evidence="7">
    <location>
        <position position="1119"/>
    </location>
</feature>
<dbReference type="InterPro" id="IPR001789">
    <property type="entry name" value="Sig_transdc_resp-reg_receiver"/>
</dbReference>
<accession>A0A3E1Y2S2</accession>
<evidence type="ECO:0000313" key="13">
    <source>
        <dbReference type="Proteomes" id="UP000260644"/>
    </source>
</evidence>
<evidence type="ECO:0000256" key="2">
    <source>
        <dbReference type="ARBA" id="ARBA00012438"/>
    </source>
</evidence>
<feature type="modified residue" description="4-aspartylphosphate" evidence="7">
    <location>
        <position position="997"/>
    </location>
</feature>
<dbReference type="CDD" id="cd00082">
    <property type="entry name" value="HisKA"/>
    <property type="match status" value="1"/>
</dbReference>
<dbReference type="PROSITE" id="PS50110">
    <property type="entry name" value="RESPONSE_REGULATORY"/>
    <property type="match status" value="3"/>
</dbReference>
<dbReference type="Gene3D" id="1.10.287.130">
    <property type="match status" value="1"/>
</dbReference>
<evidence type="ECO:0000259" key="11">
    <source>
        <dbReference type="PROSITE" id="PS50110"/>
    </source>
</evidence>
<dbReference type="CDD" id="cd16922">
    <property type="entry name" value="HATPase_EvgS-ArcB-TorS-like"/>
    <property type="match status" value="1"/>
</dbReference>
<dbReference type="SMART" id="SM00448">
    <property type="entry name" value="REC"/>
    <property type="match status" value="3"/>
</dbReference>
<sequence>MKKFFMQLPLPRKLMLIAVIPLLCLLYFGFTVFSRQNEDIKTIDRLSQRVANATAIMKVADEIHAERRSSVNYVLQTGSLNDLLTQRAKTDLAIDAVKGRLIASDNRFFQYSLLNTLQKKRKEIDNKIMPQREVLDYYSNLIFRLNELANINTPDLPMMSTIQQDMSAQYLLAQMTAYQGMIRMDIYYFMLKKEVWPEDFSRIENNYDMVNSFRAEFLDKGSPQLVKDFQKLEASNEYRITSDFIKSTIQTRKIDTLFNADSWWDISSQSVDQVKQLQRAIMDKVGKDAKVISKRENDIKTQYIVALVIIVVLVVVFLSITIKSITDSLELLRSSAVNISRGLTGTVPIININTKDAIGSLARSFETIEQTNQDLADAADNIGKGNFNIDIKPRSSEDVLGNAIVKMAADLKVFRKNNDQKIWVQEGLNRISETLLGEKDLPTLSGNALTDIIQYAGAQTGVLYVKQAGQLQLTADYALAPEHKAPVVIELGKTLLGQSLQQREPIYLKETPDDFLHVSTATSDAKPGHVLIIPLVHAGIAEGVIEMGSLYPFGDEVLEFVKQAAVNIAIAIQSTRSRSRLQELLEETQAQAEELQTQHSELESLNVELEAQAQRLQVSEEELKVQQEELMQSNHELEERSKMLEDKNQIIVERNLDIQKKAEELELSTRYKSEFLANMSHELRTPLNSILLLSRLLSENHDKNLNNDQVEYASVINNSGKGLLTLIDEILDLSKIESGKMELEFAEVSIASICNNMQSLFEHIAKDKGLQLSIEVQETVPATIDTDQIRLEQILKNLLSNALKFTAKGDVQLLVKMGDRSDTINFVVRDSGIGIPEDKQQVIFEAFQQADGSTRRKYGGTGLGLSISRELAKLLGGKITVSSEPGKGSEFVVTIPIASEAVENTPVQEIDTTVPEKEETEDKNRFITPVIPATIEDDRGLITNDDKVILIVEDDTYFAKALLDFTRKRGYKGIVTVRGDDAAELARLFKPVGILLDIQLPVKDGWQVMEELKSDPRTRPIPVHIMSSMEARKESLMKGAVDFISKPVDMESMQMVFEKLEFVLQRSTKKVLILEENTKHAKALAYFLSNYQVNSEISSSVSEGIDLLQQKDVDCVILDMGIPDQKAYEALETVKEIKGLEHLPIIIFTGKSLSKTEEQKIRQYADSIVIKTAHSYQRMLDEVSLFLHLVSEQTPSSPSGSGKMGVLNEVLKDKTVLIADDDVRNIFSLTKALELHQMKVLSAIDGKEALQQLAGHKVDVVLMDMMMPEMDGYDAIAAIRKQSVYKNLPIIAVTAKAMMGDREKCLKAGASDYISKPVDVDQLLSLLRVWLYDKSMK</sequence>
<feature type="modified residue" description="4-aspartylphosphate" evidence="7">
    <location>
        <position position="1264"/>
    </location>
</feature>
<dbReference type="Pfam" id="PF02518">
    <property type="entry name" value="HATPase_c"/>
    <property type="match status" value="1"/>
</dbReference>
<feature type="domain" description="Histidine kinase" evidence="10">
    <location>
        <begin position="678"/>
        <end position="899"/>
    </location>
</feature>
<evidence type="ECO:0000256" key="6">
    <source>
        <dbReference type="ARBA" id="ARBA00023012"/>
    </source>
</evidence>
<dbReference type="Pfam" id="PF00072">
    <property type="entry name" value="Response_reg"/>
    <property type="match status" value="3"/>
</dbReference>
<dbReference type="InterPro" id="IPR029016">
    <property type="entry name" value="GAF-like_dom_sf"/>
</dbReference>
<comment type="caution">
    <text evidence="12">The sequence shown here is derived from an EMBL/GenBank/DDBJ whole genome shotgun (WGS) entry which is preliminary data.</text>
</comment>
<dbReference type="SMART" id="SM00387">
    <property type="entry name" value="HATPase_c"/>
    <property type="match status" value="1"/>
</dbReference>
<keyword evidence="9" id="KW-0812">Transmembrane</keyword>
<dbReference type="SUPFAM" id="SSF55781">
    <property type="entry name" value="GAF domain-like"/>
    <property type="match status" value="1"/>
</dbReference>
<dbReference type="InterPro" id="IPR004358">
    <property type="entry name" value="Sig_transdc_His_kin-like_C"/>
</dbReference>
<feature type="coiled-coil region" evidence="8">
    <location>
        <begin position="578"/>
        <end position="654"/>
    </location>
</feature>
<evidence type="ECO:0000259" key="10">
    <source>
        <dbReference type="PROSITE" id="PS50109"/>
    </source>
</evidence>
<evidence type="ECO:0000256" key="3">
    <source>
        <dbReference type="ARBA" id="ARBA00022553"/>
    </source>
</evidence>
<evidence type="ECO:0000256" key="7">
    <source>
        <dbReference type="PROSITE-ProRule" id="PRU00169"/>
    </source>
</evidence>
<dbReference type="PANTHER" id="PTHR45339">
    <property type="entry name" value="HYBRID SIGNAL TRANSDUCTION HISTIDINE KINASE J"/>
    <property type="match status" value="1"/>
</dbReference>
<feature type="domain" description="Response regulatory" evidence="11">
    <location>
        <begin position="1070"/>
        <end position="1186"/>
    </location>
</feature>
<dbReference type="Gene3D" id="3.30.565.10">
    <property type="entry name" value="Histidine kinase-like ATPase, C-terminal domain"/>
    <property type="match status" value="1"/>
</dbReference>
<dbReference type="InterPro" id="IPR036890">
    <property type="entry name" value="HATPase_C_sf"/>
</dbReference>
<proteinExistence type="predicted"/>
<dbReference type="PANTHER" id="PTHR45339:SF1">
    <property type="entry name" value="HYBRID SIGNAL TRANSDUCTION HISTIDINE KINASE J"/>
    <property type="match status" value="1"/>
</dbReference>
<keyword evidence="3 7" id="KW-0597">Phosphoprotein</keyword>
<keyword evidence="9" id="KW-0472">Membrane</keyword>
<keyword evidence="9" id="KW-1133">Transmembrane helix</keyword>
<feature type="transmembrane region" description="Helical" evidence="9">
    <location>
        <begin position="303"/>
        <end position="322"/>
    </location>
</feature>
<dbReference type="FunFam" id="3.30.565.10:FF:000010">
    <property type="entry name" value="Sensor histidine kinase RcsC"/>
    <property type="match status" value="1"/>
</dbReference>
<dbReference type="EC" id="2.7.13.3" evidence="2"/>
<protein>
    <recommendedName>
        <fullName evidence="2">histidine kinase</fullName>
        <ecNumber evidence="2">2.7.13.3</ecNumber>
    </recommendedName>
</protein>
<dbReference type="SUPFAM" id="SSF52172">
    <property type="entry name" value="CheY-like"/>
    <property type="match status" value="3"/>
</dbReference>